<proteinExistence type="predicted"/>
<evidence type="ECO:0000256" key="1">
    <source>
        <dbReference type="SAM" id="MobiDB-lite"/>
    </source>
</evidence>
<feature type="region of interest" description="Disordered" evidence="1">
    <location>
        <begin position="71"/>
        <end position="116"/>
    </location>
</feature>
<dbReference type="EMBL" id="FR824538">
    <property type="protein sequence ID" value="CCA27304.1"/>
    <property type="molecule type" value="Genomic_DNA"/>
</dbReference>
<feature type="compositionally biased region" description="Basic and acidic residues" evidence="1">
    <location>
        <begin position="78"/>
        <end position="91"/>
    </location>
</feature>
<accession>F0WYM1</accession>
<name>F0WYM1_9STRA</name>
<gene>
    <name evidence="2" type="primary">AlNc14C391G11285</name>
    <name evidence="3" type="synonym">AlNc14C502G11957</name>
    <name evidence="2" type="ORF">ALNC14_127240</name>
    <name evidence="3" type="ORF">ALNC14_134480</name>
</gene>
<evidence type="ECO:0000313" key="3">
    <source>
        <dbReference type="EMBL" id="CCA27304.1"/>
    </source>
</evidence>
<protein>
    <submittedName>
        <fullName evidence="2">AlNc14C391G11285 protein</fullName>
    </submittedName>
    <submittedName>
        <fullName evidence="3">AlNc14C502G11957 protein</fullName>
    </submittedName>
</protein>
<organism evidence="2">
    <name type="scientific">Albugo laibachii Nc14</name>
    <dbReference type="NCBI Taxonomy" id="890382"/>
    <lineage>
        <taxon>Eukaryota</taxon>
        <taxon>Sar</taxon>
        <taxon>Stramenopiles</taxon>
        <taxon>Oomycota</taxon>
        <taxon>Peronosporomycetes</taxon>
        <taxon>Albuginales</taxon>
        <taxon>Albuginaceae</taxon>
        <taxon>Albugo</taxon>
    </lineage>
</organism>
<dbReference type="EMBL" id="FR824434">
    <property type="protein sequence ID" value="CCA26580.1"/>
    <property type="molecule type" value="Genomic_DNA"/>
</dbReference>
<dbReference type="AlphaFoldDB" id="F0WYM1"/>
<dbReference type="HOGENOM" id="CLU_1417498_0_0_1"/>
<sequence>MTIRKNDENKSCRTCLPNERIAITSQPIRNFETLNSKQNAQIQDLLERKYPMLRRTVVECDEVAKRKEAATVILPQDRTPDDKAPEGDKCSSDSAKNLAKSKKNLAKPEKNTATRTRMQKGNTVAKHVLVSRANVIILLDPKTYREAMKDPLVKQWVEAMRTEIEASEQNDTWKVMQKAREFKIYTVSGYTN</sequence>
<reference evidence="2" key="2">
    <citation type="submission" date="2011-02" db="EMBL/GenBank/DDBJ databases">
        <authorList>
            <person name="MacLean D."/>
        </authorList>
    </citation>
    <scope>NUCLEOTIDE SEQUENCE</scope>
</reference>
<evidence type="ECO:0000313" key="2">
    <source>
        <dbReference type="EMBL" id="CCA26580.1"/>
    </source>
</evidence>
<reference evidence="2" key="1">
    <citation type="journal article" date="2011" name="PLoS Biol.">
        <title>Gene gain and loss during evolution of obligate parasitism in the white rust pathogen of Arabidopsis thaliana.</title>
        <authorList>
            <person name="Kemen E."/>
            <person name="Gardiner A."/>
            <person name="Schultz-Larsen T."/>
            <person name="Kemen A.C."/>
            <person name="Balmuth A.L."/>
            <person name="Robert-Seilaniantz A."/>
            <person name="Bailey K."/>
            <person name="Holub E."/>
            <person name="Studholme D.J."/>
            <person name="Maclean D."/>
            <person name="Jones J.D."/>
        </authorList>
    </citation>
    <scope>NUCLEOTIDE SEQUENCE</scope>
</reference>